<dbReference type="SMART" id="SM00326">
    <property type="entry name" value="SH3"/>
    <property type="match status" value="1"/>
</dbReference>
<sequence>MTMADDDVLFEDVYELCEVIGKGPFSVVRRCINRDTGQQFAVKIVDVASFTSSPGLSTEDLKREASICHMLKHPHIVELLETYSSDGMLYMVFEFMDGADLCFEIVKRADAGFVYSEAVASHYMRQILEALRYCHDNNVIHRDVKPHCVLLASKENSAPVKLGGFGVAIQLGESGLVAGGRVGTPHFMAPEVVKREPYGKPVDVWGCGVILFILLSGCLPFYGTKERLFEAIIKGKYKMNPRQWAHISESAKDLVRRMLMLDPAERITVYEALNHPWLKERDRYAYKIHLPETVEQLRKFNARRKLKGAVLAAVSSHKFNSYYGDPPEELHDFTDDPTSSGAVSQVLDSLEEIHALTDCSEKDMDFLHSVFQDQHLHTLLDLYDKINTRSSPQIRNPPSDGVQRAKEVLETISCYPENMEAKELRRILTQPHFMALLQTHDVVAHEVYSDEALRVTPPPTSPYLNGDSPDSTNGDMDLENVTRVRLVQFQKNTDEPMGITLKMNELNHCIVARIMHGGMIHRQGTLHVGDEIREINGISVANQTVEQLQKMLREMRGSITFKIVPSYRSQSIPCEKESPDVSQQSPANGHASVTSSILDLPSTIQPKGRQISRPTIKDKLSIKIYVRAQFEYDPAKDDLIPCKEAGIRFRVGDIIQIISKDDHNWWQGKLENTKNGTAGLIPSPELQEWRVACIAMEKTKQEQQASCTWFGKKKKQYKDKYLAKHNADLVTYEEVVKVPSFKRKTLVLLGAHGVGRRHIKNTLITKHPERFAYPIPHTTRPPKKDEENGKNYYFVSHDQMMQDISNNDYLEYGSHEDAMYGTRLETIRQIHAQGMISILDVEPQVTTHDPEPLSLWQPTPHMALKILRTAEFAPYVVFIAAPTITPGLTEDDSLQRLQKESEMLQGTYAHYFDQTIINNEIDDTIRLLEEAVDLVSTTPQWVPVSWVY</sequence>
<organism evidence="23 24">
    <name type="scientific">Solea senegalensis</name>
    <name type="common">Senegalese sole</name>
    <dbReference type="NCBI Taxonomy" id="28829"/>
    <lineage>
        <taxon>Eukaryota</taxon>
        <taxon>Metazoa</taxon>
        <taxon>Chordata</taxon>
        <taxon>Craniata</taxon>
        <taxon>Vertebrata</taxon>
        <taxon>Euteleostomi</taxon>
        <taxon>Actinopterygii</taxon>
        <taxon>Neopterygii</taxon>
        <taxon>Teleostei</taxon>
        <taxon>Neoteleostei</taxon>
        <taxon>Acanthomorphata</taxon>
        <taxon>Carangaria</taxon>
        <taxon>Pleuronectiformes</taxon>
        <taxon>Pleuronectoidei</taxon>
        <taxon>Soleidae</taxon>
        <taxon>Solea</taxon>
    </lineage>
</organism>
<evidence type="ECO:0000256" key="12">
    <source>
        <dbReference type="ARBA" id="ARBA00022860"/>
    </source>
</evidence>
<dbReference type="InterPro" id="IPR008145">
    <property type="entry name" value="GK/Ca_channel_bsu"/>
</dbReference>
<dbReference type="InterPro" id="IPR020590">
    <property type="entry name" value="Guanylate_kinase_CS"/>
</dbReference>
<dbReference type="GO" id="GO:0005516">
    <property type="term" value="F:calmodulin binding"/>
    <property type="evidence" value="ECO:0007669"/>
    <property type="project" value="UniProtKB-KW"/>
</dbReference>
<keyword evidence="3 16" id="KW-0728">SH3 domain</keyword>
<keyword evidence="7" id="KW-0808">Transferase</keyword>
<evidence type="ECO:0000256" key="9">
    <source>
        <dbReference type="ARBA" id="ARBA00022741"/>
    </source>
</evidence>
<dbReference type="PROSITE" id="PS51022">
    <property type="entry name" value="L27"/>
    <property type="match status" value="2"/>
</dbReference>
<keyword evidence="8" id="KW-0677">Repeat</keyword>
<dbReference type="Proteomes" id="UP000693946">
    <property type="component" value="Linkage Group LG2"/>
</dbReference>
<dbReference type="FunFam" id="3.30.200.20:FF:000051">
    <property type="entry name" value="Peripheral plasma membrane protein CASK isoform B"/>
    <property type="match status" value="1"/>
</dbReference>
<dbReference type="PANTHER" id="PTHR23122">
    <property type="entry name" value="MEMBRANE-ASSOCIATED GUANYLATE KINASE MAGUK"/>
    <property type="match status" value="1"/>
</dbReference>
<dbReference type="Pfam" id="PF07653">
    <property type="entry name" value="SH3_2"/>
    <property type="match status" value="1"/>
</dbReference>
<feature type="domain" description="PDZ" evidence="21">
    <location>
        <begin position="486"/>
        <end position="567"/>
    </location>
</feature>
<evidence type="ECO:0000313" key="24">
    <source>
        <dbReference type="Proteomes" id="UP000693946"/>
    </source>
</evidence>
<dbReference type="InterPro" id="IPR001478">
    <property type="entry name" value="PDZ"/>
</dbReference>
<dbReference type="Pfam" id="PF02828">
    <property type="entry name" value="L27"/>
    <property type="match status" value="2"/>
</dbReference>
<evidence type="ECO:0000256" key="7">
    <source>
        <dbReference type="ARBA" id="ARBA00022679"/>
    </source>
</evidence>
<keyword evidence="5" id="KW-0723">Serine/threonine-protein kinase</keyword>
<dbReference type="InterPro" id="IPR014775">
    <property type="entry name" value="L27_C"/>
</dbReference>
<keyword evidence="10" id="KW-0418">Kinase</keyword>
<dbReference type="FunFam" id="1.10.510.10:FF:000062">
    <property type="entry name" value="peripheral plasma membrane protein CASK isoform X2"/>
    <property type="match status" value="1"/>
</dbReference>
<keyword evidence="11" id="KW-0067">ATP-binding</keyword>
<dbReference type="EMBL" id="JAGKHQ010000012">
    <property type="protein sequence ID" value="KAG7503836.1"/>
    <property type="molecule type" value="Genomic_DNA"/>
</dbReference>
<evidence type="ECO:0000256" key="1">
    <source>
        <dbReference type="ARBA" id="ARBA00004202"/>
    </source>
</evidence>
<evidence type="ECO:0000256" key="17">
    <source>
        <dbReference type="SAM" id="MobiDB-lite"/>
    </source>
</evidence>
<evidence type="ECO:0000256" key="11">
    <source>
        <dbReference type="ARBA" id="ARBA00022840"/>
    </source>
</evidence>
<evidence type="ECO:0000256" key="5">
    <source>
        <dbReference type="ARBA" id="ARBA00022527"/>
    </source>
</evidence>
<dbReference type="InterPro" id="IPR008144">
    <property type="entry name" value="Guanylate_kin-like_dom"/>
</dbReference>
<dbReference type="PROSITE" id="PS00856">
    <property type="entry name" value="GUANYLATE_KINASE_1"/>
    <property type="match status" value="1"/>
</dbReference>
<dbReference type="SMART" id="SM00072">
    <property type="entry name" value="GuKc"/>
    <property type="match status" value="1"/>
</dbReference>
<keyword evidence="4" id="KW-1003">Cell membrane</keyword>
<dbReference type="GO" id="GO:0005524">
    <property type="term" value="F:ATP binding"/>
    <property type="evidence" value="ECO:0007669"/>
    <property type="project" value="UniProtKB-KW"/>
</dbReference>
<dbReference type="GO" id="GO:0005886">
    <property type="term" value="C:plasma membrane"/>
    <property type="evidence" value="ECO:0007669"/>
    <property type="project" value="UniProtKB-SubCell"/>
</dbReference>
<evidence type="ECO:0000256" key="13">
    <source>
        <dbReference type="ARBA" id="ARBA00023136"/>
    </source>
</evidence>
<dbReference type="InterPro" id="IPR004172">
    <property type="entry name" value="L27_dom"/>
</dbReference>
<evidence type="ECO:0000256" key="15">
    <source>
        <dbReference type="ARBA" id="ARBA00071925"/>
    </source>
</evidence>
<feature type="domain" description="Guanylate kinase-like" evidence="20">
    <location>
        <begin position="743"/>
        <end position="933"/>
    </location>
</feature>
<evidence type="ECO:0000256" key="6">
    <source>
        <dbReference type="ARBA" id="ARBA00022553"/>
    </source>
</evidence>
<keyword evidence="9" id="KW-0547">Nucleotide-binding</keyword>
<dbReference type="Pfam" id="PF00625">
    <property type="entry name" value="Guanylate_kin"/>
    <property type="match status" value="2"/>
</dbReference>
<feature type="domain" description="Protein kinase" evidence="19">
    <location>
        <begin position="14"/>
        <end position="278"/>
    </location>
</feature>
<dbReference type="PROSITE" id="PS50002">
    <property type="entry name" value="SH3"/>
    <property type="match status" value="1"/>
</dbReference>
<dbReference type="AlphaFoldDB" id="A0AAV6RIK2"/>
<dbReference type="CDD" id="cd14094">
    <property type="entry name" value="STKc_CASK"/>
    <property type="match status" value="1"/>
</dbReference>
<feature type="domain" description="L27" evidence="22">
    <location>
        <begin position="398"/>
        <end position="451"/>
    </location>
</feature>
<evidence type="ECO:0000259" key="18">
    <source>
        <dbReference type="PROSITE" id="PS50002"/>
    </source>
</evidence>
<reference evidence="23 24" key="1">
    <citation type="journal article" date="2021" name="Sci. Rep.">
        <title>Chromosome anchoring in Senegalese sole (Solea senegalensis) reveals sex-associated markers and genome rearrangements in flatfish.</title>
        <authorList>
            <person name="Guerrero-Cozar I."/>
            <person name="Gomez-Garrido J."/>
            <person name="Berbel C."/>
            <person name="Martinez-Blanch J.F."/>
            <person name="Alioto T."/>
            <person name="Claros M.G."/>
            <person name="Gagnaire P.A."/>
            <person name="Manchado M."/>
        </authorList>
    </citation>
    <scope>NUCLEOTIDE SEQUENCE [LARGE SCALE GENOMIC DNA]</scope>
    <source>
        <strain evidence="23">Sse05_10M</strain>
    </source>
</reference>
<evidence type="ECO:0000256" key="3">
    <source>
        <dbReference type="ARBA" id="ARBA00022443"/>
    </source>
</evidence>
<evidence type="ECO:0000259" key="20">
    <source>
        <dbReference type="PROSITE" id="PS50052"/>
    </source>
</evidence>
<comment type="subcellular location">
    <subcellularLocation>
        <location evidence="1">Cell membrane</location>
        <topology evidence="1">Peripheral membrane protein</topology>
    </subcellularLocation>
</comment>
<evidence type="ECO:0000259" key="19">
    <source>
        <dbReference type="PROSITE" id="PS50011"/>
    </source>
</evidence>
<feature type="compositionally biased region" description="Polar residues" evidence="17">
    <location>
        <begin position="580"/>
        <end position="599"/>
    </location>
</feature>
<evidence type="ECO:0000256" key="8">
    <source>
        <dbReference type="ARBA" id="ARBA00022737"/>
    </source>
</evidence>
<feature type="region of interest" description="Disordered" evidence="17">
    <location>
        <begin position="454"/>
        <end position="476"/>
    </location>
</feature>
<comment type="caution">
    <text evidence="23">The sequence shown here is derived from an EMBL/GenBank/DDBJ whole genome shotgun (WGS) entry which is preliminary data.</text>
</comment>
<comment type="similarity">
    <text evidence="2">Belongs to the MAGUK family.</text>
</comment>
<keyword evidence="12" id="KW-0112">Calmodulin-binding</keyword>
<dbReference type="InterPro" id="IPR050716">
    <property type="entry name" value="MAGUK"/>
</dbReference>
<dbReference type="FunFam" id="3.40.50.300:FF:000146">
    <property type="entry name" value="MAGUK p55 subfamily member 6 isoform X1"/>
    <property type="match status" value="1"/>
</dbReference>
<evidence type="ECO:0000313" key="23">
    <source>
        <dbReference type="EMBL" id="KAG7503836.1"/>
    </source>
</evidence>
<dbReference type="FunFam" id="2.30.42.10:FF:000016">
    <property type="entry name" value="peripheral plasma membrane protein CASK isoform X2"/>
    <property type="match status" value="1"/>
</dbReference>
<dbReference type="Pfam" id="PF00069">
    <property type="entry name" value="Pkinase"/>
    <property type="match status" value="1"/>
</dbReference>
<evidence type="ECO:0000256" key="2">
    <source>
        <dbReference type="ARBA" id="ARBA00007014"/>
    </source>
</evidence>
<comment type="similarity">
    <text evidence="14">In the N-terminal section; belongs to the protein kinase superfamily. CAMK Ser/Thr protein kinase family. CaMK subfamily.</text>
</comment>
<keyword evidence="6" id="KW-0597">Phosphoprotein</keyword>
<dbReference type="GO" id="GO:0004674">
    <property type="term" value="F:protein serine/threonine kinase activity"/>
    <property type="evidence" value="ECO:0007669"/>
    <property type="project" value="UniProtKB-KW"/>
</dbReference>
<dbReference type="GO" id="GO:0030054">
    <property type="term" value="C:cell junction"/>
    <property type="evidence" value="ECO:0007669"/>
    <property type="project" value="UniProtKB-ARBA"/>
</dbReference>
<dbReference type="InterPro" id="IPR001452">
    <property type="entry name" value="SH3_domain"/>
</dbReference>
<evidence type="ECO:0000256" key="16">
    <source>
        <dbReference type="PROSITE-ProRule" id="PRU00192"/>
    </source>
</evidence>
<evidence type="ECO:0000259" key="21">
    <source>
        <dbReference type="PROSITE" id="PS50106"/>
    </source>
</evidence>
<feature type="domain" description="L27" evidence="22">
    <location>
        <begin position="339"/>
        <end position="394"/>
    </location>
</feature>
<keyword evidence="24" id="KW-1185">Reference proteome</keyword>
<name>A0AAV6RIK2_SOLSE</name>
<dbReference type="PROSITE" id="PS50106">
    <property type="entry name" value="PDZ"/>
    <property type="match status" value="1"/>
</dbReference>
<dbReference type="PROSITE" id="PS50011">
    <property type="entry name" value="PROTEIN_KINASE_DOM"/>
    <property type="match status" value="1"/>
</dbReference>
<protein>
    <recommendedName>
        <fullName evidence="15">Peripheral plasma membrane protein CASK</fullName>
    </recommendedName>
</protein>
<dbReference type="Pfam" id="PF00595">
    <property type="entry name" value="PDZ"/>
    <property type="match status" value="1"/>
</dbReference>
<dbReference type="CDD" id="cd10831">
    <property type="entry name" value="PDZ_CASK-like"/>
    <property type="match status" value="1"/>
</dbReference>
<accession>A0AAV6RIK2</accession>
<evidence type="ECO:0000259" key="22">
    <source>
        <dbReference type="PROSITE" id="PS51022"/>
    </source>
</evidence>
<feature type="region of interest" description="Disordered" evidence="17">
    <location>
        <begin position="572"/>
        <end position="599"/>
    </location>
</feature>
<feature type="domain" description="SH3" evidence="18">
    <location>
        <begin position="621"/>
        <end position="691"/>
    </location>
</feature>
<dbReference type="SMART" id="SM00228">
    <property type="entry name" value="PDZ"/>
    <property type="match status" value="1"/>
</dbReference>
<keyword evidence="13" id="KW-0472">Membrane</keyword>
<gene>
    <name evidence="23" type="ORF">JOB18_045960</name>
</gene>
<dbReference type="InterPro" id="IPR000719">
    <property type="entry name" value="Prot_kinase_dom"/>
</dbReference>
<dbReference type="InterPro" id="IPR035473">
    <property type="entry name" value="CASK_SH3"/>
</dbReference>
<evidence type="ECO:0000256" key="14">
    <source>
        <dbReference type="ARBA" id="ARBA00060907"/>
    </source>
</evidence>
<evidence type="ECO:0000256" key="4">
    <source>
        <dbReference type="ARBA" id="ARBA00022475"/>
    </source>
</evidence>
<dbReference type="PROSITE" id="PS50052">
    <property type="entry name" value="GUANYLATE_KINASE_2"/>
    <property type="match status" value="1"/>
</dbReference>
<evidence type="ECO:0000256" key="10">
    <source>
        <dbReference type="ARBA" id="ARBA00022777"/>
    </source>
</evidence>
<dbReference type="SMART" id="SM00569">
    <property type="entry name" value="L27"/>
    <property type="match status" value="2"/>
</dbReference>
<proteinExistence type="inferred from homology"/>
<dbReference type="CDD" id="cd12081">
    <property type="entry name" value="SH3_CASK"/>
    <property type="match status" value="1"/>
</dbReference>